<dbReference type="Proteomes" id="UP001597307">
    <property type="component" value="Unassembled WGS sequence"/>
</dbReference>
<dbReference type="InterPro" id="IPR004111">
    <property type="entry name" value="Repressor_TetR_C"/>
</dbReference>
<evidence type="ECO:0000313" key="8">
    <source>
        <dbReference type="Proteomes" id="UP001597307"/>
    </source>
</evidence>
<dbReference type="Pfam" id="PF02909">
    <property type="entry name" value="TetR_C_1"/>
    <property type="match status" value="1"/>
</dbReference>
<evidence type="ECO:0000313" key="7">
    <source>
        <dbReference type="EMBL" id="MFD1846299.1"/>
    </source>
</evidence>
<dbReference type="Gene3D" id="1.10.357.10">
    <property type="entry name" value="Tetracycline Repressor, domain 2"/>
    <property type="match status" value="1"/>
</dbReference>
<dbReference type="SUPFAM" id="SSF48498">
    <property type="entry name" value="Tetracyclin repressor-like, C-terminal domain"/>
    <property type="match status" value="1"/>
</dbReference>
<dbReference type="InterPro" id="IPR050109">
    <property type="entry name" value="HTH-type_TetR-like_transc_reg"/>
</dbReference>
<feature type="domain" description="HTH tetR-type" evidence="6">
    <location>
        <begin position="20"/>
        <end position="80"/>
    </location>
</feature>
<dbReference type="PRINTS" id="PR00400">
    <property type="entry name" value="TETREPRESSOR"/>
</dbReference>
<keyword evidence="3 5" id="KW-0238">DNA-binding</keyword>
<evidence type="ECO:0000259" key="6">
    <source>
        <dbReference type="PROSITE" id="PS50977"/>
    </source>
</evidence>
<evidence type="ECO:0000256" key="3">
    <source>
        <dbReference type="ARBA" id="ARBA00023125"/>
    </source>
</evidence>
<keyword evidence="4" id="KW-0804">Transcription</keyword>
<name>A0ABW4Q6H1_9MICC</name>
<dbReference type="PROSITE" id="PS50977">
    <property type="entry name" value="HTH_TETR_2"/>
    <property type="match status" value="1"/>
</dbReference>
<evidence type="ECO:0000256" key="5">
    <source>
        <dbReference type="PROSITE-ProRule" id="PRU00335"/>
    </source>
</evidence>
<dbReference type="PANTHER" id="PTHR30055:SF151">
    <property type="entry name" value="TRANSCRIPTIONAL REGULATORY PROTEIN"/>
    <property type="match status" value="1"/>
</dbReference>
<organism evidence="7 8">
    <name type="scientific">Arthrobacter flavus</name>
    <dbReference type="NCBI Taxonomy" id="95172"/>
    <lineage>
        <taxon>Bacteria</taxon>
        <taxon>Bacillati</taxon>
        <taxon>Actinomycetota</taxon>
        <taxon>Actinomycetes</taxon>
        <taxon>Micrococcales</taxon>
        <taxon>Micrococcaceae</taxon>
        <taxon>Arthrobacter</taxon>
    </lineage>
</organism>
<evidence type="ECO:0000256" key="1">
    <source>
        <dbReference type="ARBA" id="ARBA00022491"/>
    </source>
</evidence>
<evidence type="ECO:0000256" key="2">
    <source>
        <dbReference type="ARBA" id="ARBA00023015"/>
    </source>
</evidence>
<reference evidence="8" key="1">
    <citation type="journal article" date="2019" name="Int. J. Syst. Evol. Microbiol.">
        <title>The Global Catalogue of Microorganisms (GCM) 10K type strain sequencing project: providing services to taxonomists for standard genome sequencing and annotation.</title>
        <authorList>
            <consortium name="The Broad Institute Genomics Platform"/>
            <consortium name="The Broad Institute Genome Sequencing Center for Infectious Disease"/>
            <person name="Wu L."/>
            <person name="Ma J."/>
        </authorList>
    </citation>
    <scope>NUCLEOTIDE SEQUENCE [LARGE SCALE GENOMIC DNA]</scope>
    <source>
        <strain evidence="8">JCM 11496</strain>
    </source>
</reference>
<dbReference type="InterPro" id="IPR003012">
    <property type="entry name" value="Tet_transcr_reg_TetR"/>
</dbReference>
<dbReference type="InterPro" id="IPR036271">
    <property type="entry name" value="Tet_transcr_reg_TetR-rel_C_sf"/>
</dbReference>
<dbReference type="PANTHER" id="PTHR30055">
    <property type="entry name" value="HTH-TYPE TRANSCRIPTIONAL REGULATOR RUTR"/>
    <property type="match status" value="1"/>
</dbReference>
<dbReference type="RefSeq" id="WP_343879802.1">
    <property type="nucleotide sequence ID" value="NZ_BAAAIJ010000047.1"/>
</dbReference>
<proteinExistence type="predicted"/>
<gene>
    <name evidence="7" type="ORF">ACFSFX_06765</name>
</gene>
<dbReference type="Pfam" id="PF00440">
    <property type="entry name" value="TetR_N"/>
    <property type="match status" value="1"/>
</dbReference>
<protein>
    <submittedName>
        <fullName evidence="7">TetR/AcrR family transcriptional regulator</fullName>
    </submittedName>
</protein>
<accession>A0ABW4Q6H1</accession>
<comment type="caution">
    <text evidence="7">The sequence shown here is derived from an EMBL/GenBank/DDBJ whole genome shotgun (WGS) entry which is preliminary data.</text>
</comment>
<feature type="DNA-binding region" description="H-T-H motif" evidence="5">
    <location>
        <begin position="43"/>
        <end position="62"/>
    </location>
</feature>
<dbReference type="SUPFAM" id="SSF46689">
    <property type="entry name" value="Homeodomain-like"/>
    <property type="match status" value="1"/>
</dbReference>
<dbReference type="EMBL" id="JBHUGA010000011">
    <property type="protein sequence ID" value="MFD1846299.1"/>
    <property type="molecule type" value="Genomic_DNA"/>
</dbReference>
<sequence>MGSVGAPVSRRRAGRPPRGLLSRDLITDAALALIASQGYEGLTMSALAQRLRVAPSALYNHAESKQEVLRWVEDEVMAKVDFSAFAAAPWDEAVRAWAWSYRGVFAAHAPLISVIAILPVTGAPETLAMYEAVTKGFLDAGWPADRIIPAIVALESFIFGSAFDVAAPEDIFESGSLGPDYPLFTAAVRRRGGSQADSADAAFTIGLEALITGLKVQVAG</sequence>
<dbReference type="PRINTS" id="PR00455">
    <property type="entry name" value="HTHTETR"/>
</dbReference>
<keyword evidence="8" id="KW-1185">Reference proteome</keyword>
<dbReference type="InterPro" id="IPR009057">
    <property type="entry name" value="Homeodomain-like_sf"/>
</dbReference>
<evidence type="ECO:0000256" key="4">
    <source>
        <dbReference type="ARBA" id="ARBA00023163"/>
    </source>
</evidence>
<keyword evidence="1" id="KW-0678">Repressor</keyword>
<keyword evidence="2" id="KW-0805">Transcription regulation</keyword>
<dbReference type="InterPro" id="IPR001647">
    <property type="entry name" value="HTH_TetR"/>
</dbReference>